<evidence type="ECO:0000313" key="2">
    <source>
        <dbReference type="EMBL" id="SEC53133.1"/>
    </source>
</evidence>
<dbReference type="EMBL" id="FNSN01000003">
    <property type="protein sequence ID" value="SEC53133.1"/>
    <property type="molecule type" value="Genomic_DNA"/>
</dbReference>
<dbReference type="AlphaFoldDB" id="A0A1H4I5B5"/>
<name>A0A1H4I5B5_9MICC</name>
<dbReference type="EMBL" id="FNSN01000001">
    <property type="protein sequence ID" value="SEB28966.1"/>
    <property type="molecule type" value="Genomic_DNA"/>
</dbReference>
<reference evidence="1 3" key="1">
    <citation type="submission" date="2016-10" db="EMBL/GenBank/DDBJ databases">
        <authorList>
            <person name="de Groot N.N."/>
        </authorList>
    </citation>
    <scope>NUCLEOTIDE SEQUENCE [LARGE SCALE GENOMIC DNA]</scope>
    <source>
        <strain evidence="1 3">DSM 10495</strain>
    </source>
</reference>
<evidence type="ECO:0000313" key="1">
    <source>
        <dbReference type="EMBL" id="SEB28966.1"/>
    </source>
</evidence>
<sequence length="127" mass="13909">MTAPTPTPGFPPALETAITEALERHQSVVAALRHAATYRCTGCKEDSGSPLRTTAKAWLRKHQAAVVMETIAQHTTTEWGVRWEGSSEVDMTGHESTSREFVRQGADHGFVDVAVARLVLPWQEVKA</sequence>
<proteinExistence type="predicted"/>
<evidence type="ECO:0000313" key="3">
    <source>
        <dbReference type="Proteomes" id="UP000182652"/>
    </source>
</evidence>
<gene>
    <name evidence="1" type="ORF">SAMN04489745_0029</name>
    <name evidence="2" type="ORF">SAMN04489745_3106</name>
</gene>
<organism evidence="1 3">
    <name type="scientific">Arthrobacter woluwensis</name>
    <dbReference type="NCBI Taxonomy" id="156980"/>
    <lineage>
        <taxon>Bacteria</taxon>
        <taxon>Bacillati</taxon>
        <taxon>Actinomycetota</taxon>
        <taxon>Actinomycetes</taxon>
        <taxon>Micrococcales</taxon>
        <taxon>Micrococcaceae</taxon>
        <taxon>Arthrobacter</taxon>
    </lineage>
</organism>
<keyword evidence="3" id="KW-1185">Reference proteome</keyword>
<protein>
    <submittedName>
        <fullName evidence="1">Uncharacterized protein</fullName>
    </submittedName>
</protein>
<dbReference type="STRING" id="156980.SAMN04489745_0029"/>
<accession>A0A1H4I5B5</accession>
<dbReference type="RefSeq" id="WP_066217388.1">
    <property type="nucleotide sequence ID" value="NZ_FNSN01000001.1"/>
</dbReference>
<dbReference type="Proteomes" id="UP000182652">
    <property type="component" value="Unassembled WGS sequence"/>
</dbReference>